<accession>A0ACC1K8U8</accession>
<dbReference type="EMBL" id="JANBUJ010000002">
    <property type="protein sequence ID" value="KAJ2775799.1"/>
    <property type="molecule type" value="Genomic_DNA"/>
</dbReference>
<proteinExistence type="predicted"/>
<sequence length="441" mass="47207">MAGRTAKRGSGSDGPLSQGKRRRKHKAVSPSPTLESEQPEREPRAADADGLEQSMRRVTFADGTPEQEHRSPAPAETDGAADGAADEPADGSPAPAVWSRDVRGRGPYMSEFRVGGRMGSSLDTVAHRTMGALVAERERSVTRRIVVHGDTGTDRLTASAPGRRRRRRHSMLLPWPSVDLHRYLGRARADALRPMGIGVVEPPCLAHAALEEPGAEWETRELDGTAAAAAADDDVDVADPLANGGIGLVIRRHHPGGTAPGPTAWTAEAVEFVTRTQLLHPGLCGPRYSRAPLPDEFRDNTPAPSHHFGPLVDLTRIQVLNQILCRKSPRAMPLSRFASCTVAEEAVAGVARTWAALAECLRVAQRRGREPLCTGMAATQWIAVLNAALAAGLPPEVVARAYRRLEPLCDVVAGGVASAACQTLANSFHALGRRRLRSPQD</sequence>
<evidence type="ECO:0000313" key="1">
    <source>
        <dbReference type="EMBL" id="KAJ2775799.1"/>
    </source>
</evidence>
<reference evidence="1" key="1">
    <citation type="submission" date="2022-07" db="EMBL/GenBank/DDBJ databases">
        <title>Phylogenomic reconstructions and comparative analyses of Kickxellomycotina fungi.</title>
        <authorList>
            <person name="Reynolds N.K."/>
            <person name="Stajich J.E."/>
            <person name="Barry K."/>
            <person name="Grigoriev I.V."/>
            <person name="Crous P."/>
            <person name="Smith M.E."/>
        </authorList>
    </citation>
    <scope>NUCLEOTIDE SEQUENCE</scope>
    <source>
        <strain evidence="1">CBS 109366</strain>
    </source>
</reference>
<gene>
    <name evidence="1" type="ORF">IWQ57_000209</name>
</gene>
<name>A0ACC1K8U8_9FUNG</name>
<evidence type="ECO:0000313" key="2">
    <source>
        <dbReference type="Proteomes" id="UP001140234"/>
    </source>
</evidence>
<dbReference type="Proteomes" id="UP001140234">
    <property type="component" value="Unassembled WGS sequence"/>
</dbReference>
<keyword evidence="2" id="KW-1185">Reference proteome</keyword>
<comment type="caution">
    <text evidence="1">The sequence shown here is derived from an EMBL/GenBank/DDBJ whole genome shotgun (WGS) entry which is preliminary data.</text>
</comment>
<protein>
    <submittedName>
        <fullName evidence="1">Uncharacterized protein</fullName>
    </submittedName>
</protein>
<organism evidence="1 2">
    <name type="scientific">Coemansia nantahalensis</name>
    <dbReference type="NCBI Taxonomy" id="2789366"/>
    <lineage>
        <taxon>Eukaryota</taxon>
        <taxon>Fungi</taxon>
        <taxon>Fungi incertae sedis</taxon>
        <taxon>Zoopagomycota</taxon>
        <taxon>Kickxellomycotina</taxon>
        <taxon>Kickxellomycetes</taxon>
        <taxon>Kickxellales</taxon>
        <taxon>Kickxellaceae</taxon>
        <taxon>Coemansia</taxon>
    </lineage>
</organism>